<feature type="region of interest" description="Disordered" evidence="1">
    <location>
        <begin position="78"/>
        <end position="109"/>
    </location>
</feature>
<name>A0ABD3Q573_9STRA</name>
<evidence type="ECO:0000313" key="2">
    <source>
        <dbReference type="EMBL" id="KAL3795206.1"/>
    </source>
</evidence>
<gene>
    <name evidence="2" type="ORF">ACHAW5_004008</name>
</gene>
<feature type="compositionally biased region" description="Basic and acidic residues" evidence="1">
    <location>
        <begin position="84"/>
        <end position="96"/>
    </location>
</feature>
<feature type="region of interest" description="Disordered" evidence="1">
    <location>
        <begin position="1"/>
        <end position="21"/>
    </location>
</feature>
<dbReference type="EMBL" id="JALLAZ020000435">
    <property type="protein sequence ID" value="KAL3795206.1"/>
    <property type="molecule type" value="Genomic_DNA"/>
</dbReference>
<dbReference type="Proteomes" id="UP001530315">
    <property type="component" value="Unassembled WGS sequence"/>
</dbReference>
<proteinExistence type="predicted"/>
<dbReference type="AlphaFoldDB" id="A0ABD3Q573"/>
<comment type="caution">
    <text evidence="2">The sequence shown here is derived from an EMBL/GenBank/DDBJ whole genome shotgun (WGS) entry which is preliminary data.</text>
</comment>
<protein>
    <submittedName>
        <fullName evidence="2">Uncharacterized protein</fullName>
    </submittedName>
</protein>
<evidence type="ECO:0000313" key="3">
    <source>
        <dbReference type="Proteomes" id="UP001530315"/>
    </source>
</evidence>
<reference evidence="2 3" key="1">
    <citation type="submission" date="2024-10" db="EMBL/GenBank/DDBJ databases">
        <title>Updated reference genomes for cyclostephanoid diatoms.</title>
        <authorList>
            <person name="Roberts W.R."/>
            <person name="Alverson A.J."/>
        </authorList>
    </citation>
    <scope>NUCLEOTIDE SEQUENCE [LARGE SCALE GENOMIC DNA]</scope>
    <source>
        <strain evidence="2 3">AJA276-08</strain>
    </source>
</reference>
<feature type="compositionally biased region" description="Basic and acidic residues" evidence="1">
    <location>
        <begin position="36"/>
        <end position="45"/>
    </location>
</feature>
<evidence type="ECO:0000256" key="1">
    <source>
        <dbReference type="SAM" id="MobiDB-lite"/>
    </source>
</evidence>
<sequence>MASSLVVNPRRPTMSPLKGTVAAEKTYPSRWAMRLDTKLKNRNENNEGGDDFASFRNSDQGEDEGRRLAREFYQELQYRRGSKPLHESEKENRSDSGAETIPKNNAVRVRASTRRTFTIQPTPSSSRESSSLFSLLPFFSFPAMAPRPAASAGLFSGSGTTVYSPGRSIRAEIELLETTSRNNDARNNDVRHWSYVGTPEQLDDVFRLIALSLIVLPSAYVVAEASGAAGMTEIMTWEDAAACAYRLVALMNDGMSGVVIGVGNGDVFVGEDAAWLMRESSELAAIVVDAVRSVERLVLS</sequence>
<keyword evidence="3" id="KW-1185">Reference proteome</keyword>
<organism evidence="2 3">
    <name type="scientific">Stephanodiscus triporus</name>
    <dbReference type="NCBI Taxonomy" id="2934178"/>
    <lineage>
        <taxon>Eukaryota</taxon>
        <taxon>Sar</taxon>
        <taxon>Stramenopiles</taxon>
        <taxon>Ochrophyta</taxon>
        <taxon>Bacillariophyta</taxon>
        <taxon>Coscinodiscophyceae</taxon>
        <taxon>Thalassiosirophycidae</taxon>
        <taxon>Stephanodiscales</taxon>
        <taxon>Stephanodiscaceae</taxon>
        <taxon>Stephanodiscus</taxon>
    </lineage>
</organism>
<accession>A0ABD3Q573</accession>
<feature type="region of interest" description="Disordered" evidence="1">
    <location>
        <begin position="36"/>
        <end position="64"/>
    </location>
</feature>